<protein>
    <submittedName>
        <fullName evidence="2">Uncharacterized protein</fullName>
    </submittedName>
</protein>
<dbReference type="Proteomes" id="UP001596050">
    <property type="component" value="Unassembled WGS sequence"/>
</dbReference>
<keyword evidence="3" id="KW-1185">Reference proteome</keyword>
<evidence type="ECO:0000313" key="3">
    <source>
        <dbReference type="Proteomes" id="UP001596050"/>
    </source>
</evidence>
<keyword evidence="1" id="KW-0732">Signal</keyword>
<dbReference type="RefSeq" id="WP_379786122.1">
    <property type="nucleotide sequence ID" value="NZ_JBHSMU010000018.1"/>
</dbReference>
<evidence type="ECO:0000313" key="2">
    <source>
        <dbReference type="EMBL" id="MFC5462629.1"/>
    </source>
</evidence>
<evidence type="ECO:0000256" key="1">
    <source>
        <dbReference type="SAM" id="SignalP"/>
    </source>
</evidence>
<proteinExistence type="predicted"/>
<feature type="signal peptide" evidence="1">
    <location>
        <begin position="1"/>
        <end position="28"/>
    </location>
</feature>
<dbReference type="EMBL" id="JBHSMU010000018">
    <property type="protein sequence ID" value="MFC5462629.1"/>
    <property type="molecule type" value="Genomic_DNA"/>
</dbReference>
<accession>A0ABW0LA31</accession>
<gene>
    <name evidence="2" type="ORF">ACFPN5_22720</name>
</gene>
<feature type="chain" id="PRO_5047304076" evidence="1">
    <location>
        <begin position="29"/>
        <end position="260"/>
    </location>
</feature>
<name>A0ABW0LA31_9BURK</name>
<reference evidence="3" key="1">
    <citation type="journal article" date="2019" name="Int. J. Syst. Evol. Microbiol.">
        <title>The Global Catalogue of Microorganisms (GCM) 10K type strain sequencing project: providing services to taxonomists for standard genome sequencing and annotation.</title>
        <authorList>
            <consortium name="The Broad Institute Genomics Platform"/>
            <consortium name="The Broad Institute Genome Sequencing Center for Infectious Disease"/>
            <person name="Wu L."/>
            <person name="Ma J."/>
        </authorList>
    </citation>
    <scope>NUCLEOTIDE SEQUENCE [LARGE SCALE GENOMIC DNA]</scope>
    <source>
        <strain evidence="3">KACC 12649</strain>
    </source>
</reference>
<sequence>MKTKALQYKYLPWAAAAALLGVAAFAIAQAGVADDGACGLGLPPGHPGFAQQEAQQAAEVEQNGFLRACKANLERYSVTFFPLALAGTGLAFEPVDLAGTPFARLNSLGGRSERMSGTPSRFYRGFRTVEGHTLTLFEHDMSADGSSMHRDPKLELERVNGLPARLVVLQAGAGEAVSVLSWLQGRRYYELWLEANAARDPLRRQLFALAESLPPSIPGCPKEIPPKRVSLGADGFPDIPMPLVLTQEQVDAMDAPRPCR</sequence>
<organism evidence="2 3">
    <name type="scientific">Massilia niabensis</name>
    <dbReference type="NCBI Taxonomy" id="544910"/>
    <lineage>
        <taxon>Bacteria</taxon>
        <taxon>Pseudomonadati</taxon>
        <taxon>Pseudomonadota</taxon>
        <taxon>Betaproteobacteria</taxon>
        <taxon>Burkholderiales</taxon>
        <taxon>Oxalobacteraceae</taxon>
        <taxon>Telluria group</taxon>
        <taxon>Massilia</taxon>
    </lineage>
</organism>
<comment type="caution">
    <text evidence="2">The sequence shown here is derived from an EMBL/GenBank/DDBJ whole genome shotgun (WGS) entry which is preliminary data.</text>
</comment>